<dbReference type="Gene3D" id="1.10.10.10">
    <property type="entry name" value="Winged helix-like DNA-binding domain superfamily/Winged helix DNA-binding domain"/>
    <property type="match status" value="1"/>
</dbReference>
<dbReference type="InterPro" id="IPR032675">
    <property type="entry name" value="LRR_dom_sf"/>
</dbReference>
<comment type="caution">
    <text evidence="8">The sequence shown here is derived from an EMBL/GenBank/DDBJ whole genome shotgun (WGS) entry which is preliminary data.</text>
</comment>
<dbReference type="SUPFAM" id="SSF52058">
    <property type="entry name" value="L domain-like"/>
    <property type="match status" value="1"/>
</dbReference>
<evidence type="ECO:0000259" key="5">
    <source>
        <dbReference type="Pfam" id="PF18052"/>
    </source>
</evidence>
<dbReference type="FunFam" id="1.10.10.10:FF:000322">
    <property type="entry name" value="Probable disease resistance protein At1g63360"/>
    <property type="match status" value="1"/>
</dbReference>
<name>A0A443P278_9MAGN</name>
<keyword evidence="9" id="KW-1185">Reference proteome</keyword>
<dbReference type="InterPro" id="IPR041118">
    <property type="entry name" value="Rx_N"/>
</dbReference>
<dbReference type="InterPro" id="IPR038005">
    <property type="entry name" value="RX-like_CC"/>
</dbReference>
<dbReference type="GO" id="GO:0043531">
    <property type="term" value="F:ADP binding"/>
    <property type="evidence" value="ECO:0007669"/>
    <property type="project" value="InterPro"/>
</dbReference>
<dbReference type="Pfam" id="PF23559">
    <property type="entry name" value="WHD_DRP"/>
    <property type="match status" value="1"/>
</dbReference>
<dbReference type="InterPro" id="IPR027417">
    <property type="entry name" value="P-loop_NTPase"/>
</dbReference>
<dbReference type="InterPro" id="IPR044974">
    <property type="entry name" value="Disease_R_plants"/>
</dbReference>
<dbReference type="InterPro" id="IPR042197">
    <property type="entry name" value="Apaf_helical"/>
</dbReference>
<dbReference type="OrthoDB" id="598235at2759"/>
<dbReference type="InterPro" id="IPR058922">
    <property type="entry name" value="WHD_DRP"/>
</dbReference>
<feature type="domain" description="Disease resistance N-terminal" evidence="5">
    <location>
        <begin position="5"/>
        <end position="87"/>
    </location>
</feature>
<dbReference type="Gene3D" id="1.10.8.430">
    <property type="entry name" value="Helical domain of apoptotic protease-activating factors"/>
    <property type="match status" value="1"/>
</dbReference>
<dbReference type="Gene3D" id="1.20.5.4130">
    <property type="match status" value="1"/>
</dbReference>
<dbReference type="EMBL" id="QPKB01000005">
    <property type="protein sequence ID" value="RWR84920.1"/>
    <property type="molecule type" value="Genomic_DNA"/>
</dbReference>
<evidence type="ECO:0000256" key="3">
    <source>
        <dbReference type="ARBA" id="ARBA00022821"/>
    </source>
</evidence>
<dbReference type="PRINTS" id="PR00364">
    <property type="entry name" value="DISEASERSIST"/>
</dbReference>
<dbReference type="Gene3D" id="3.80.10.10">
    <property type="entry name" value="Ribonuclease Inhibitor"/>
    <property type="match status" value="1"/>
</dbReference>
<sequence>MAESAVDFLLQTLASLLQQEASLLQGLRSSLREIQLELQSMHSFLKDADRKKCSDDRVKTWVGQVREVVYEVEDIIDEYLYHVANEERGGGLPRRVCKIILLPRRYCYKRQIASKLQEIRSKIFEISNRSKRYGLLEEGSTSKMQDDGENWQRSGEYLSRMPDDGIVGIEKNKNFLIQRLTDENGRPESVVLCVVGMGGLGKTTLVTKAYNSPNVKNHFDCHAWITVSQSYKLEELLRSLVKELYKSNKKSVPDAVREMNTSDLFETVIDYLKDKRYVIVLDDVWEPNVWRDIHVAFQNNECGGRVIITTRKENVSSSFGDENVLQLKPLGNDDALVLFCNKAFLNKSCPPELKQYAESLVQKCEGLPLAIVAIGGLMSTKGKSSLEWKKIEDNLSWQLSSNKELDRMKSILLLSYNDLPYTLKHCFLYCSLFPEDYAIQQNRLIRLWVAEGFVEERGEQTLEEVAAEYVKDLICRSMLQVVEATAKVSKEVRMHDVLRELAISIGREEKFCNVHVSKEEIQSNEARRLSLYNCIGSIQSSTCHLRSLMLFSTEIPSLSFKSIASSIKLLRVLDLQGSSIDSVPDELVELFNLRYLSLKNTNVEVLPKSIGRLQNLQTLDIKHSKIKSLPKEVAKLRELRHLNTYSYLANRLIDFDFYDFPKAPAEICNLKCLRTLQCIGADDETVRKVGNLTQLRRLVIGQVKRYHGVELCASLQKLNSLLTLTVMAITEEEILDLDVLSHPPIHLEFLLLSGRMERLPPWIRSLKDLTRVVLHWSQLNDDPLSSLQALPNLVVLCLIKAYIGKELCIRCGCFLKLKQLVFSGLLQLDRIYIEKGSMICIEEIVLVNCPELKSAPEGIQYLTCLQSLALRDMPGELVMKIQGDEGVNLQHIPQIIHFNSTKCVCERLIPSKMKKTTEEGQRK</sequence>
<dbReference type="SUPFAM" id="SSF52540">
    <property type="entry name" value="P-loop containing nucleoside triphosphate hydrolases"/>
    <property type="match status" value="1"/>
</dbReference>
<evidence type="ECO:0000313" key="9">
    <source>
        <dbReference type="Proteomes" id="UP000283530"/>
    </source>
</evidence>
<dbReference type="Pfam" id="PF23598">
    <property type="entry name" value="LRR_14"/>
    <property type="match status" value="1"/>
</dbReference>
<feature type="domain" description="NB-ARC" evidence="4">
    <location>
        <begin position="170"/>
        <end position="348"/>
    </location>
</feature>
<proteinExistence type="predicted"/>
<feature type="domain" description="Disease resistance protein winged helix" evidence="6">
    <location>
        <begin position="432"/>
        <end position="502"/>
    </location>
</feature>
<dbReference type="Gene3D" id="3.40.50.300">
    <property type="entry name" value="P-loop containing nucleotide triphosphate hydrolases"/>
    <property type="match status" value="1"/>
</dbReference>
<dbReference type="GO" id="GO:0098542">
    <property type="term" value="P:defense response to other organism"/>
    <property type="evidence" value="ECO:0007669"/>
    <property type="project" value="TreeGrafter"/>
</dbReference>
<protein>
    <submittedName>
        <fullName evidence="8">Disease resistance protein RPM1-like protein</fullName>
    </submittedName>
</protein>
<evidence type="ECO:0000259" key="7">
    <source>
        <dbReference type="Pfam" id="PF23598"/>
    </source>
</evidence>
<evidence type="ECO:0000256" key="1">
    <source>
        <dbReference type="ARBA" id="ARBA00022737"/>
    </source>
</evidence>
<accession>A0A443P278</accession>
<keyword evidence="3" id="KW-0611">Plant defense</keyword>
<feature type="domain" description="Disease resistance R13L4/SHOC-2-like LRR" evidence="7">
    <location>
        <begin position="544"/>
        <end position="868"/>
    </location>
</feature>
<dbReference type="PANTHER" id="PTHR23155">
    <property type="entry name" value="DISEASE RESISTANCE PROTEIN RP"/>
    <property type="match status" value="1"/>
</dbReference>
<dbReference type="Proteomes" id="UP000283530">
    <property type="component" value="Unassembled WGS sequence"/>
</dbReference>
<evidence type="ECO:0000313" key="8">
    <source>
        <dbReference type="EMBL" id="RWR84920.1"/>
    </source>
</evidence>
<dbReference type="InterPro" id="IPR055414">
    <property type="entry name" value="LRR_R13L4/SHOC2-like"/>
</dbReference>
<dbReference type="CDD" id="cd14798">
    <property type="entry name" value="RX-CC_like"/>
    <property type="match status" value="1"/>
</dbReference>
<evidence type="ECO:0000259" key="4">
    <source>
        <dbReference type="Pfam" id="PF00931"/>
    </source>
</evidence>
<dbReference type="AlphaFoldDB" id="A0A443P278"/>
<dbReference type="PANTHER" id="PTHR23155:SF1232">
    <property type="entry name" value="OS09G0270700 PROTEIN"/>
    <property type="match status" value="1"/>
</dbReference>
<dbReference type="Pfam" id="PF00931">
    <property type="entry name" value="NB-ARC"/>
    <property type="match status" value="1"/>
</dbReference>
<dbReference type="Pfam" id="PF18052">
    <property type="entry name" value="Rx_N"/>
    <property type="match status" value="1"/>
</dbReference>
<gene>
    <name evidence="8" type="ORF">CKAN_01375600</name>
</gene>
<dbReference type="InterPro" id="IPR036388">
    <property type="entry name" value="WH-like_DNA-bd_sf"/>
</dbReference>
<dbReference type="STRING" id="337451.A0A443P278"/>
<keyword evidence="1" id="KW-0677">Repeat</keyword>
<evidence type="ECO:0000259" key="6">
    <source>
        <dbReference type="Pfam" id="PF23559"/>
    </source>
</evidence>
<reference evidence="8 9" key="1">
    <citation type="journal article" date="2019" name="Nat. Plants">
        <title>Stout camphor tree genome fills gaps in understanding of flowering plant genome evolution.</title>
        <authorList>
            <person name="Chaw S.M."/>
            <person name="Liu Y.C."/>
            <person name="Wu Y.W."/>
            <person name="Wang H.Y."/>
            <person name="Lin C.I."/>
            <person name="Wu C.S."/>
            <person name="Ke H.M."/>
            <person name="Chang L.Y."/>
            <person name="Hsu C.Y."/>
            <person name="Yang H.T."/>
            <person name="Sudianto E."/>
            <person name="Hsu M.H."/>
            <person name="Wu K.P."/>
            <person name="Wang L.N."/>
            <person name="Leebens-Mack J.H."/>
            <person name="Tsai I.J."/>
        </authorList>
    </citation>
    <scope>NUCLEOTIDE SEQUENCE [LARGE SCALE GENOMIC DNA]</scope>
    <source>
        <strain evidence="9">cv. Chaw 1501</strain>
        <tissue evidence="8">Young leaves</tissue>
    </source>
</reference>
<dbReference type="InterPro" id="IPR002182">
    <property type="entry name" value="NB-ARC"/>
</dbReference>
<organism evidence="8 9">
    <name type="scientific">Cinnamomum micranthum f. kanehirae</name>
    <dbReference type="NCBI Taxonomy" id="337451"/>
    <lineage>
        <taxon>Eukaryota</taxon>
        <taxon>Viridiplantae</taxon>
        <taxon>Streptophyta</taxon>
        <taxon>Embryophyta</taxon>
        <taxon>Tracheophyta</taxon>
        <taxon>Spermatophyta</taxon>
        <taxon>Magnoliopsida</taxon>
        <taxon>Magnoliidae</taxon>
        <taxon>Laurales</taxon>
        <taxon>Lauraceae</taxon>
        <taxon>Cinnamomum</taxon>
    </lineage>
</organism>
<evidence type="ECO:0000256" key="2">
    <source>
        <dbReference type="ARBA" id="ARBA00022741"/>
    </source>
</evidence>
<dbReference type="FunFam" id="3.40.50.300:FF:001091">
    <property type="entry name" value="Probable disease resistance protein At1g61300"/>
    <property type="match status" value="1"/>
</dbReference>
<keyword evidence="2" id="KW-0547">Nucleotide-binding</keyword>